<gene>
    <name evidence="1" type="ORF">H257_18842</name>
</gene>
<dbReference type="AlphaFoldDB" id="W4FBQ3"/>
<organism evidence="1">
    <name type="scientific">Aphanomyces astaci</name>
    <name type="common">Crayfish plague agent</name>
    <dbReference type="NCBI Taxonomy" id="112090"/>
    <lineage>
        <taxon>Eukaryota</taxon>
        <taxon>Sar</taxon>
        <taxon>Stramenopiles</taxon>
        <taxon>Oomycota</taxon>
        <taxon>Saprolegniomycetes</taxon>
        <taxon>Saprolegniales</taxon>
        <taxon>Verrucalvaceae</taxon>
        <taxon>Aphanomyces</taxon>
    </lineage>
</organism>
<dbReference type="RefSeq" id="XP_009846275.1">
    <property type="nucleotide sequence ID" value="XM_009847973.1"/>
</dbReference>
<name>W4FBQ3_APHAT</name>
<evidence type="ECO:0000313" key="1">
    <source>
        <dbReference type="EMBL" id="ETV64241.1"/>
    </source>
</evidence>
<dbReference type="EMBL" id="KI913351">
    <property type="protein sequence ID" value="ETV64241.1"/>
    <property type="molecule type" value="Genomic_DNA"/>
</dbReference>
<protein>
    <submittedName>
        <fullName evidence="1">Uncharacterized protein</fullName>
    </submittedName>
</protein>
<dbReference type="GeneID" id="20820838"/>
<accession>W4FBQ3</accession>
<sequence length="179" mass="19342">MPRRACLPSLLYATLYDSNALAYPAPHPTQSRLHSLVQNCKLAQNCSPTRSLLPRRRSVGRSCLPYLPQATKTCKGPAGPAYTASVDASPGHVPCMATEPSAGWLLVRQTPYARPARAPGQRRRSPGDAELDQVPFLSLLTLHFPSGKALSPSRALATKSRGDPPVNARLLGGPFHWEI</sequence>
<dbReference type="VEuPathDB" id="FungiDB:H257_18842"/>
<proteinExistence type="predicted"/>
<reference evidence="1" key="1">
    <citation type="submission" date="2013-12" db="EMBL/GenBank/DDBJ databases">
        <title>The Genome Sequence of Aphanomyces astaci APO3.</title>
        <authorList>
            <consortium name="The Broad Institute Genomics Platform"/>
            <person name="Russ C."/>
            <person name="Tyler B."/>
            <person name="van West P."/>
            <person name="Dieguez-Uribeondo J."/>
            <person name="Young S.K."/>
            <person name="Zeng Q."/>
            <person name="Gargeya S."/>
            <person name="Fitzgerald M."/>
            <person name="Abouelleil A."/>
            <person name="Alvarado L."/>
            <person name="Chapman S.B."/>
            <person name="Gainer-Dewar J."/>
            <person name="Goldberg J."/>
            <person name="Griggs A."/>
            <person name="Gujja S."/>
            <person name="Hansen M."/>
            <person name="Howarth C."/>
            <person name="Imamovic A."/>
            <person name="Ireland A."/>
            <person name="Larimer J."/>
            <person name="McCowan C."/>
            <person name="Murphy C."/>
            <person name="Pearson M."/>
            <person name="Poon T.W."/>
            <person name="Priest M."/>
            <person name="Roberts A."/>
            <person name="Saif S."/>
            <person name="Shea T."/>
            <person name="Sykes S."/>
            <person name="Wortman J."/>
            <person name="Nusbaum C."/>
            <person name="Birren B."/>
        </authorList>
    </citation>
    <scope>NUCLEOTIDE SEQUENCE [LARGE SCALE GENOMIC DNA]</scope>
    <source>
        <strain evidence="1">APO3</strain>
    </source>
</reference>